<dbReference type="Gene3D" id="3.40.50.1010">
    <property type="entry name" value="5'-nuclease"/>
    <property type="match status" value="1"/>
</dbReference>
<evidence type="ECO:0000259" key="7">
    <source>
        <dbReference type="Pfam" id="PF01850"/>
    </source>
</evidence>
<dbReference type="SUPFAM" id="SSF88723">
    <property type="entry name" value="PIN domain-like"/>
    <property type="match status" value="1"/>
</dbReference>
<dbReference type="Proteomes" id="UP000198960">
    <property type="component" value="Unassembled WGS sequence"/>
</dbReference>
<keyword evidence="2 6" id="KW-0540">Nuclease</keyword>
<sequence length="141" mass="14578">MILYLDTSALVPLLVTEASSARCRSLWDAADLVLCSAIGHVEASAALARAQRSGRLSPNLTADAATLLDALWSDIAAMPADEPNLRAASAAALRHGLRGFDAVHCAAAQAVADPGLVAASGDRDLLAAWRAEDVQVVDTFA</sequence>
<comment type="function">
    <text evidence="6">Toxic component of a toxin-antitoxin (TA) system. An RNase.</text>
</comment>
<name>A0A1H8WNN1_9ACTN</name>
<dbReference type="CDD" id="cd09874">
    <property type="entry name" value="PIN_MT3492-like"/>
    <property type="match status" value="1"/>
</dbReference>
<dbReference type="STRING" id="673521.SAMN05660991_04539"/>
<dbReference type="GO" id="GO:0000287">
    <property type="term" value="F:magnesium ion binding"/>
    <property type="evidence" value="ECO:0007669"/>
    <property type="project" value="UniProtKB-UniRule"/>
</dbReference>
<comment type="similarity">
    <text evidence="6">Belongs to the PINc/VapC protein family.</text>
</comment>
<dbReference type="EMBL" id="FOEE01000023">
    <property type="protein sequence ID" value="SEP28688.1"/>
    <property type="molecule type" value="Genomic_DNA"/>
</dbReference>
<evidence type="ECO:0000256" key="3">
    <source>
        <dbReference type="ARBA" id="ARBA00022723"/>
    </source>
</evidence>
<evidence type="ECO:0000313" key="9">
    <source>
        <dbReference type="Proteomes" id="UP000198960"/>
    </source>
</evidence>
<proteinExistence type="inferred from homology"/>
<evidence type="ECO:0000256" key="6">
    <source>
        <dbReference type="HAMAP-Rule" id="MF_00265"/>
    </source>
</evidence>
<keyword evidence="1 6" id="KW-1277">Toxin-antitoxin system</keyword>
<dbReference type="InterPro" id="IPR029060">
    <property type="entry name" value="PIN-like_dom_sf"/>
</dbReference>
<dbReference type="InterPro" id="IPR002716">
    <property type="entry name" value="PIN_dom"/>
</dbReference>
<evidence type="ECO:0000256" key="5">
    <source>
        <dbReference type="ARBA" id="ARBA00022842"/>
    </source>
</evidence>
<keyword evidence="4 6" id="KW-0378">Hydrolase</keyword>
<dbReference type="GO" id="GO:0004540">
    <property type="term" value="F:RNA nuclease activity"/>
    <property type="evidence" value="ECO:0007669"/>
    <property type="project" value="InterPro"/>
</dbReference>
<dbReference type="Pfam" id="PF01850">
    <property type="entry name" value="PIN"/>
    <property type="match status" value="1"/>
</dbReference>
<feature type="binding site" evidence="6">
    <location>
        <position position="6"/>
    </location>
    <ligand>
        <name>Mg(2+)</name>
        <dbReference type="ChEBI" id="CHEBI:18420"/>
    </ligand>
</feature>
<feature type="binding site" evidence="6">
    <location>
        <position position="101"/>
    </location>
    <ligand>
        <name>Mg(2+)</name>
        <dbReference type="ChEBI" id="CHEBI:18420"/>
    </ligand>
</feature>
<keyword evidence="9" id="KW-1185">Reference proteome</keyword>
<comment type="cofactor">
    <cofactor evidence="6">
        <name>Mg(2+)</name>
        <dbReference type="ChEBI" id="CHEBI:18420"/>
    </cofactor>
</comment>
<evidence type="ECO:0000256" key="1">
    <source>
        <dbReference type="ARBA" id="ARBA00022649"/>
    </source>
</evidence>
<evidence type="ECO:0000256" key="2">
    <source>
        <dbReference type="ARBA" id="ARBA00022722"/>
    </source>
</evidence>
<dbReference type="AlphaFoldDB" id="A0A1H8WNN1"/>
<evidence type="ECO:0000256" key="4">
    <source>
        <dbReference type="ARBA" id="ARBA00022801"/>
    </source>
</evidence>
<gene>
    <name evidence="6" type="primary">vapC</name>
    <name evidence="8" type="ORF">SAMN05660991_04539</name>
</gene>
<dbReference type="GO" id="GO:0016787">
    <property type="term" value="F:hydrolase activity"/>
    <property type="evidence" value="ECO:0007669"/>
    <property type="project" value="UniProtKB-KW"/>
</dbReference>
<protein>
    <recommendedName>
        <fullName evidence="6">Ribonuclease VapC</fullName>
        <shortName evidence="6">RNase VapC</shortName>
        <ecNumber evidence="6">3.1.-.-</ecNumber>
    </recommendedName>
    <alternativeName>
        <fullName evidence="6">Toxin VapC</fullName>
    </alternativeName>
</protein>
<organism evidence="8 9">
    <name type="scientific">Trujillonella endophytica</name>
    <dbReference type="NCBI Taxonomy" id="673521"/>
    <lineage>
        <taxon>Bacteria</taxon>
        <taxon>Bacillati</taxon>
        <taxon>Actinomycetota</taxon>
        <taxon>Actinomycetes</taxon>
        <taxon>Geodermatophilales</taxon>
        <taxon>Geodermatophilaceae</taxon>
        <taxon>Trujillonella</taxon>
    </lineage>
</organism>
<dbReference type="GO" id="GO:0090729">
    <property type="term" value="F:toxin activity"/>
    <property type="evidence" value="ECO:0007669"/>
    <property type="project" value="UniProtKB-KW"/>
</dbReference>
<keyword evidence="3 6" id="KW-0479">Metal-binding</keyword>
<reference evidence="9" key="1">
    <citation type="submission" date="2016-10" db="EMBL/GenBank/DDBJ databases">
        <authorList>
            <person name="Varghese N."/>
            <person name="Submissions S."/>
        </authorList>
    </citation>
    <scope>NUCLEOTIDE SEQUENCE [LARGE SCALE GENOMIC DNA]</scope>
    <source>
        <strain evidence="9">DSM 45413</strain>
    </source>
</reference>
<keyword evidence="5 6" id="KW-0460">Magnesium</keyword>
<dbReference type="EC" id="3.1.-.-" evidence="6"/>
<dbReference type="RefSeq" id="WP_091949363.1">
    <property type="nucleotide sequence ID" value="NZ_FOEE01000023.1"/>
</dbReference>
<keyword evidence="6" id="KW-0800">Toxin</keyword>
<dbReference type="HAMAP" id="MF_00265">
    <property type="entry name" value="VapC_Nob1"/>
    <property type="match status" value="1"/>
</dbReference>
<accession>A0A1H8WNN1</accession>
<dbReference type="OrthoDB" id="1525146at2"/>
<feature type="domain" description="PIN" evidence="7">
    <location>
        <begin position="4"/>
        <end position="125"/>
    </location>
</feature>
<dbReference type="InterPro" id="IPR022907">
    <property type="entry name" value="VapC_family"/>
</dbReference>
<evidence type="ECO:0000313" key="8">
    <source>
        <dbReference type="EMBL" id="SEP28688.1"/>
    </source>
</evidence>